<dbReference type="InterPro" id="IPR022643">
    <property type="entry name" value="De-COase2_C"/>
</dbReference>
<accession>A0A0S4IYJ0</accession>
<feature type="active site" description="Proton donor" evidence="5">
    <location>
        <position position="349"/>
    </location>
</feature>
<dbReference type="Pfam" id="PF02784">
    <property type="entry name" value="Orn_Arg_deC_N"/>
    <property type="match status" value="1"/>
</dbReference>
<dbReference type="PRINTS" id="PR01181">
    <property type="entry name" value="DAPDCRBXLASE"/>
</dbReference>
<sequence length="423" mass="45673">MSDSIFCDTIKYSDTGALHVGTFDAAADIVAAYQTPLYVYSLDNILAAHARIRDAYAAHHSNVSIHFSLKANANFTIVKALVQAGCGLDCVSAGEVFKALLCGCPADHIVFAGVGKSQEELEYAVSRGIGWFNVENELELSYLNDLAAQHTDTKVKIALRLNPDVQANTHPSIATGHGGAKFGLPIDVVQRILGATEKYPHLHFEGLHVHIGSQLGDTSPTQRAVAVALDIVRPFPFVKCLNIGGGMPVSYDNTVKPDPNSFAAAVCPLLQNYHVMLEPGRSIVASSGILVCKVLYRKDQAGQKIIVVDASMTDIMRPALYSAYHAVVPLQRALPDEATEVFSVVGPVCETTDVLAKNVTLPERCGHPGQLLALMTTGAYGFVMANNYNARPLVPQVVVHNGQLRLSTKRQTFEDLIRDELDQ</sequence>
<keyword evidence="3 5" id="KW-0663">Pyridoxal phosphate</keyword>
<dbReference type="InterPro" id="IPR002986">
    <property type="entry name" value="DAP_deCOOHase_LysA"/>
</dbReference>
<comment type="cofactor">
    <cofactor evidence="1 5">
        <name>pyridoxal 5'-phosphate</name>
        <dbReference type="ChEBI" id="CHEBI:597326"/>
    </cofactor>
</comment>
<protein>
    <submittedName>
        <fullName evidence="8">Bacterial-type diaminopimelate decarboxylase, putative</fullName>
    </submittedName>
</protein>
<dbReference type="GO" id="GO:0009089">
    <property type="term" value="P:lysine biosynthetic process via diaminopimelate"/>
    <property type="evidence" value="ECO:0007669"/>
    <property type="project" value="InterPro"/>
</dbReference>
<dbReference type="PANTHER" id="PTHR43727:SF2">
    <property type="entry name" value="GROUP IV DECARBOXYLASE"/>
    <property type="match status" value="1"/>
</dbReference>
<evidence type="ECO:0000256" key="4">
    <source>
        <dbReference type="ARBA" id="ARBA00023239"/>
    </source>
</evidence>
<dbReference type="PRINTS" id="PR01179">
    <property type="entry name" value="ODADCRBXLASE"/>
</dbReference>
<dbReference type="Gene3D" id="3.20.20.10">
    <property type="entry name" value="Alanine racemase"/>
    <property type="match status" value="1"/>
</dbReference>
<dbReference type="InterPro" id="IPR029066">
    <property type="entry name" value="PLP-binding_barrel"/>
</dbReference>
<feature type="domain" description="Orn/DAP/Arg decarboxylase 2 N-terminal" evidence="7">
    <location>
        <begin position="43"/>
        <end position="285"/>
    </location>
</feature>
<evidence type="ECO:0000256" key="3">
    <source>
        <dbReference type="ARBA" id="ARBA00022898"/>
    </source>
</evidence>
<dbReference type="OrthoDB" id="5034579at2759"/>
<evidence type="ECO:0000313" key="8">
    <source>
        <dbReference type="EMBL" id="CUG01544.1"/>
    </source>
</evidence>
<dbReference type="InterPro" id="IPR000183">
    <property type="entry name" value="Orn/DAP/Arg_de-COase"/>
</dbReference>
<dbReference type="OMA" id="CDVYYAG"/>
<dbReference type="AlphaFoldDB" id="A0A0S4IYJ0"/>
<dbReference type="Gene3D" id="2.40.37.10">
    <property type="entry name" value="Lyase, Ornithine Decarboxylase, Chain A, domain 1"/>
    <property type="match status" value="1"/>
</dbReference>
<evidence type="ECO:0000256" key="5">
    <source>
        <dbReference type="PIRSR" id="PIRSR600183-50"/>
    </source>
</evidence>
<dbReference type="InterPro" id="IPR009006">
    <property type="entry name" value="Ala_racemase/Decarboxylase_C"/>
</dbReference>
<dbReference type="VEuPathDB" id="TriTrypDB:BSAL_04495"/>
<dbReference type="NCBIfam" id="TIGR01048">
    <property type="entry name" value="lysA"/>
    <property type="match status" value="1"/>
</dbReference>
<keyword evidence="4" id="KW-0456">Lyase</keyword>
<gene>
    <name evidence="8" type="ORF">BSAL_04495</name>
</gene>
<dbReference type="HAMAP" id="MF_02120">
    <property type="entry name" value="LysA"/>
    <property type="match status" value="1"/>
</dbReference>
<keyword evidence="9" id="KW-1185">Reference proteome</keyword>
<evidence type="ECO:0000256" key="1">
    <source>
        <dbReference type="ARBA" id="ARBA00001933"/>
    </source>
</evidence>
<proteinExistence type="inferred from homology"/>
<dbReference type="InterPro" id="IPR022644">
    <property type="entry name" value="De-COase2_N"/>
</dbReference>
<evidence type="ECO:0000256" key="2">
    <source>
        <dbReference type="ARBA" id="ARBA00022793"/>
    </source>
</evidence>
<dbReference type="Pfam" id="PF00278">
    <property type="entry name" value="Orn_DAP_Arg_deC"/>
    <property type="match status" value="1"/>
</dbReference>
<evidence type="ECO:0000259" key="6">
    <source>
        <dbReference type="Pfam" id="PF00278"/>
    </source>
</evidence>
<keyword evidence="2" id="KW-0210">Decarboxylase</keyword>
<evidence type="ECO:0000313" key="9">
    <source>
        <dbReference type="Proteomes" id="UP000051952"/>
    </source>
</evidence>
<organism evidence="8 9">
    <name type="scientific">Bodo saltans</name>
    <name type="common">Flagellated protozoan</name>
    <dbReference type="NCBI Taxonomy" id="75058"/>
    <lineage>
        <taxon>Eukaryota</taxon>
        <taxon>Discoba</taxon>
        <taxon>Euglenozoa</taxon>
        <taxon>Kinetoplastea</taxon>
        <taxon>Metakinetoplastina</taxon>
        <taxon>Eubodonida</taxon>
        <taxon>Bodonidae</taxon>
        <taxon>Bodo</taxon>
    </lineage>
</organism>
<dbReference type="EMBL" id="CYKH01000493">
    <property type="protein sequence ID" value="CUG01544.1"/>
    <property type="molecule type" value="Genomic_DNA"/>
</dbReference>
<dbReference type="FunFam" id="3.20.20.10:FF:000003">
    <property type="entry name" value="Diaminopimelate decarboxylase"/>
    <property type="match status" value="1"/>
</dbReference>
<dbReference type="Proteomes" id="UP000051952">
    <property type="component" value="Unassembled WGS sequence"/>
</dbReference>
<dbReference type="GO" id="GO:0008836">
    <property type="term" value="F:diaminopimelate decarboxylase activity"/>
    <property type="evidence" value="ECO:0007669"/>
    <property type="project" value="InterPro"/>
</dbReference>
<dbReference type="CDD" id="cd06828">
    <property type="entry name" value="PLPDE_III_DapDC"/>
    <property type="match status" value="1"/>
</dbReference>
<dbReference type="SUPFAM" id="SSF51419">
    <property type="entry name" value="PLP-binding barrel"/>
    <property type="match status" value="1"/>
</dbReference>
<feature type="modified residue" description="N6-(pyridoxal phosphate)lysine" evidence="5">
    <location>
        <position position="70"/>
    </location>
</feature>
<dbReference type="PANTHER" id="PTHR43727">
    <property type="entry name" value="DIAMINOPIMELATE DECARBOXYLASE"/>
    <property type="match status" value="1"/>
</dbReference>
<dbReference type="SUPFAM" id="SSF50621">
    <property type="entry name" value="Alanine racemase C-terminal domain-like"/>
    <property type="match status" value="1"/>
</dbReference>
<evidence type="ECO:0000259" key="7">
    <source>
        <dbReference type="Pfam" id="PF02784"/>
    </source>
</evidence>
<feature type="domain" description="Orn/DAP/Arg decarboxylase 2 C-terminal" evidence="6">
    <location>
        <begin position="38"/>
        <end position="378"/>
    </location>
</feature>
<reference evidence="9" key="1">
    <citation type="submission" date="2015-09" db="EMBL/GenBank/DDBJ databases">
        <authorList>
            <consortium name="Pathogen Informatics"/>
        </authorList>
    </citation>
    <scope>NUCLEOTIDE SEQUENCE [LARGE SCALE GENOMIC DNA]</scope>
    <source>
        <strain evidence="9">Lake Konstanz</strain>
    </source>
</reference>
<name>A0A0S4IYJ0_BODSA</name>